<keyword evidence="3" id="KW-0732">Signal</keyword>
<dbReference type="InterPro" id="IPR043504">
    <property type="entry name" value="Peptidase_S1_PA_chymotrypsin"/>
</dbReference>
<dbReference type="PANTHER" id="PTHR24256">
    <property type="entry name" value="TRYPTASE-RELATED"/>
    <property type="match status" value="1"/>
</dbReference>
<dbReference type="STRING" id="300112.A0A4S2JNN7"/>
<sequence>MSLLSTKTFLCVVINLIVCQYTQSLYIEHENSSNATFPAVNNNDSGRIVGGHNAELGDFPYVAMVHLLVGNGTIRRSGACGGTVLSRRWVLTAGHCVVDWPQRFFVVFGIVDKSRIRYNFLQDPVVSMITNQTFIHPQYSMHYNDIALLYMPQNIPFSKAIQPIKFAWYYDESFAKRDAQVISWRKDNTDGKDTIKLKYATVPIIKNNVCKQSWSISDQHICTTTGLGQDACEGVSGGGPLIVKINGRAYQIGIVSYGDQDCPSKGPYVFTKVSSYIDWIHEVMMQRYSA</sequence>
<comment type="caution">
    <text evidence="5">The sequence shown here is derived from an EMBL/GenBank/DDBJ whole genome shotgun (WGS) entry which is preliminary data.</text>
</comment>
<reference evidence="5 6" key="1">
    <citation type="journal article" date="2019" name="Philos. Trans. R. Soc. Lond., B, Biol. Sci.">
        <title>Ant behaviour and brain gene expression of defending hosts depend on the ecological success of the intruding social parasite.</title>
        <authorList>
            <person name="Kaur R."/>
            <person name="Stoldt M."/>
            <person name="Jongepier E."/>
            <person name="Feldmeyer B."/>
            <person name="Menzel F."/>
            <person name="Bornberg-Bauer E."/>
            <person name="Foitzik S."/>
        </authorList>
    </citation>
    <scope>NUCLEOTIDE SEQUENCE [LARGE SCALE GENOMIC DNA]</scope>
    <source>
        <tissue evidence="5">Whole body</tissue>
    </source>
</reference>
<dbReference type="SMART" id="SM00020">
    <property type="entry name" value="Tryp_SPc"/>
    <property type="match status" value="1"/>
</dbReference>
<gene>
    <name evidence="5" type="ORF">DBV15_07405</name>
</gene>
<feature type="signal peptide" evidence="3">
    <location>
        <begin position="1"/>
        <end position="24"/>
    </location>
</feature>
<dbReference type="Pfam" id="PF00089">
    <property type="entry name" value="Trypsin"/>
    <property type="match status" value="1"/>
</dbReference>
<dbReference type="CDD" id="cd00190">
    <property type="entry name" value="Tryp_SPc"/>
    <property type="match status" value="1"/>
</dbReference>
<dbReference type="InterPro" id="IPR018114">
    <property type="entry name" value="TRYPSIN_HIS"/>
</dbReference>
<dbReference type="SUPFAM" id="SSF50494">
    <property type="entry name" value="Trypsin-like serine proteases"/>
    <property type="match status" value="1"/>
</dbReference>
<dbReference type="InterPro" id="IPR001254">
    <property type="entry name" value="Trypsin_dom"/>
</dbReference>
<evidence type="ECO:0000313" key="6">
    <source>
        <dbReference type="Proteomes" id="UP000310200"/>
    </source>
</evidence>
<name>A0A4S2JNN7_9HYME</name>
<evidence type="ECO:0000256" key="1">
    <source>
        <dbReference type="ARBA" id="ARBA00023157"/>
    </source>
</evidence>
<feature type="chain" id="PRO_5021000464" description="Peptidase S1 domain-containing protein" evidence="3">
    <location>
        <begin position="25"/>
        <end position="290"/>
    </location>
</feature>
<dbReference type="Proteomes" id="UP000310200">
    <property type="component" value="Unassembled WGS sequence"/>
</dbReference>
<evidence type="ECO:0000313" key="5">
    <source>
        <dbReference type="EMBL" id="TGZ36219.1"/>
    </source>
</evidence>
<keyword evidence="1" id="KW-1015">Disulfide bond</keyword>
<evidence type="ECO:0000256" key="2">
    <source>
        <dbReference type="ARBA" id="ARBA00024195"/>
    </source>
</evidence>
<dbReference type="InterPro" id="IPR001314">
    <property type="entry name" value="Peptidase_S1A"/>
</dbReference>
<dbReference type="GO" id="GO:0006508">
    <property type="term" value="P:proteolysis"/>
    <property type="evidence" value="ECO:0007669"/>
    <property type="project" value="InterPro"/>
</dbReference>
<keyword evidence="6" id="KW-1185">Reference proteome</keyword>
<dbReference type="InterPro" id="IPR051487">
    <property type="entry name" value="Ser/Thr_Proteases_Immune/Dev"/>
</dbReference>
<dbReference type="PROSITE" id="PS50240">
    <property type="entry name" value="TRYPSIN_DOM"/>
    <property type="match status" value="1"/>
</dbReference>
<dbReference type="EMBL" id="QBLH01003684">
    <property type="protein sequence ID" value="TGZ36219.1"/>
    <property type="molecule type" value="Genomic_DNA"/>
</dbReference>
<dbReference type="Gene3D" id="2.40.10.10">
    <property type="entry name" value="Trypsin-like serine proteases"/>
    <property type="match status" value="1"/>
</dbReference>
<protein>
    <recommendedName>
        <fullName evidence="4">Peptidase S1 domain-containing protein</fullName>
    </recommendedName>
</protein>
<dbReference type="PRINTS" id="PR00722">
    <property type="entry name" value="CHYMOTRYPSIN"/>
</dbReference>
<dbReference type="PROSITE" id="PS00134">
    <property type="entry name" value="TRYPSIN_HIS"/>
    <property type="match status" value="1"/>
</dbReference>
<comment type="similarity">
    <text evidence="2">Belongs to the peptidase S1 family. CLIP subfamily.</text>
</comment>
<organism evidence="5 6">
    <name type="scientific">Temnothorax longispinosus</name>
    <dbReference type="NCBI Taxonomy" id="300112"/>
    <lineage>
        <taxon>Eukaryota</taxon>
        <taxon>Metazoa</taxon>
        <taxon>Ecdysozoa</taxon>
        <taxon>Arthropoda</taxon>
        <taxon>Hexapoda</taxon>
        <taxon>Insecta</taxon>
        <taxon>Pterygota</taxon>
        <taxon>Neoptera</taxon>
        <taxon>Endopterygota</taxon>
        <taxon>Hymenoptera</taxon>
        <taxon>Apocrita</taxon>
        <taxon>Aculeata</taxon>
        <taxon>Formicoidea</taxon>
        <taxon>Formicidae</taxon>
        <taxon>Myrmicinae</taxon>
        <taxon>Temnothorax</taxon>
    </lineage>
</organism>
<dbReference type="AlphaFoldDB" id="A0A4S2JNN7"/>
<evidence type="ECO:0000256" key="3">
    <source>
        <dbReference type="SAM" id="SignalP"/>
    </source>
</evidence>
<feature type="domain" description="Peptidase S1" evidence="4">
    <location>
        <begin position="48"/>
        <end position="285"/>
    </location>
</feature>
<proteinExistence type="inferred from homology"/>
<dbReference type="InterPro" id="IPR009003">
    <property type="entry name" value="Peptidase_S1_PA"/>
</dbReference>
<accession>A0A4S2JNN7</accession>
<dbReference type="GO" id="GO:0004252">
    <property type="term" value="F:serine-type endopeptidase activity"/>
    <property type="evidence" value="ECO:0007669"/>
    <property type="project" value="InterPro"/>
</dbReference>
<evidence type="ECO:0000259" key="4">
    <source>
        <dbReference type="PROSITE" id="PS50240"/>
    </source>
</evidence>